<proteinExistence type="predicted"/>
<comment type="caution">
    <text evidence="1">The sequence shown here is derived from an EMBL/GenBank/DDBJ whole genome shotgun (WGS) entry which is preliminary data.</text>
</comment>
<accession>A0AAD7HVP1</accession>
<dbReference type="Proteomes" id="UP001215598">
    <property type="component" value="Unassembled WGS sequence"/>
</dbReference>
<evidence type="ECO:0000313" key="1">
    <source>
        <dbReference type="EMBL" id="KAJ7728219.1"/>
    </source>
</evidence>
<dbReference type="EMBL" id="JARKIB010000174">
    <property type="protein sequence ID" value="KAJ7728219.1"/>
    <property type="molecule type" value="Genomic_DNA"/>
</dbReference>
<dbReference type="AlphaFoldDB" id="A0AAD7HVP1"/>
<evidence type="ECO:0000313" key="2">
    <source>
        <dbReference type="Proteomes" id="UP001215598"/>
    </source>
</evidence>
<reference evidence="1" key="1">
    <citation type="submission" date="2023-03" db="EMBL/GenBank/DDBJ databases">
        <title>Massive genome expansion in bonnet fungi (Mycena s.s.) driven by repeated elements and novel gene families across ecological guilds.</title>
        <authorList>
            <consortium name="Lawrence Berkeley National Laboratory"/>
            <person name="Harder C.B."/>
            <person name="Miyauchi S."/>
            <person name="Viragh M."/>
            <person name="Kuo A."/>
            <person name="Thoen E."/>
            <person name="Andreopoulos B."/>
            <person name="Lu D."/>
            <person name="Skrede I."/>
            <person name="Drula E."/>
            <person name="Henrissat B."/>
            <person name="Morin E."/>
            <person name="Kohler A."/>
            <person name="Barry K."/>
            <person name="LaButti K."/>
            <person name="Morin E."/>
            <person name="Salamov A."/>
            <person name="Lipzen A."/>
            <person name="Mereny Z."/>
            <person name="Hegedus B."/>
            <person name="Baldrian P."/>
            <person name="Stursova M."/>
            <person name="Weitz H."/>
            <person name="Taylor A."/>
            <person name="Grigoriev I.V."/>
            <person name="Nagy L.G."/>
            <person name="Martin F."/>
            <person name="Kauserud H."/>
        </authorList>
    </citation>
    <scope>NUCLEOTIDE SEQUENCE</scope>
    <source>
        <strain evidence="1">CBHHK182m</strain>
    </source>
</reference>
<gene>
    <name evidence="1" type="ORF">B0H16DRAFT_1470591</name>
</gene>
<organism evidence="1 2">
    <name type="scientific">Mycena metata</name>
    <dbReference type="NCBI Taxonomy" id="1033252"/>
    <lineage>
        <taxon>Eukaryota</taxon>
        <taxon>Fungi</taxon>
        <taxon>Dikarya</taxon>
        <taxon>Basidiomycota</taxon>
        <taxon>Agaricomycotina</taxon>
        <taxon>Agaricomycetes</taxon>
        <taxon>Agaricomycetidae</taxon>
        <taxon>Agaricales</taxon>
        <taxon>Marasmiineae</taxon>
        <taxon>Mycenaceae</taxon>
        <taxon>Mycena</taxon>
    </lineage>
</organism>
<sequence length="100" mass="10878">MCGERVRRIRALRPVRLVGGDRGVVLLLVRSQGMFGSTRNRGIILRSEGPAAAEIGMYIRRGMRRGLGLRLGMLMRLGGHGGRSVGPVGLSFVSVTCEMR</sequence>
<protein>
    <submittedName>
        <fullName evidence="1">Uncharacterized protein</fullName>
    </submittedName>
</protein>
<keyword evidence="2" id="KW-1185">Reference proteome</keyword>
<name>A0AAD7HVP1_9AGAR</name>